<sequence>MDNTTLIEQLKQRFNQQTSVNFREQGQLVAIDVENASACASLFLQGAQISHYQPQQQTPVLWCSEHCDYSLGRSLRGGIPICWPWFGGLHANPKTITEQYSTRQLDDASAHGFVREQAWQLVSVEEGEDSTTLLLQLDIPRHSQPFWPFQTRLEYRVTIGQHLDIAFTVHNRCADKFHYSSALHSYFDISHIDNVQLQGLDGCHYRDALDHWSTQQQRGKLAFDGEVDRIYQRQPPRLTLHDTANSDLYIDSDNSHSTVVWNPWIEKAKRLSHFDDHAYQQMVCVETANAGLDFISLAPGESHTLDLRLSRATC</sequence>
<evidence type="ECO:0000256" key="5">
    <source>
        <dbReference type="PIRSR" id="PIRSR016020-1"/>
    </source>
</evidence>
<comment type="caution">
    <text evidence="6">The sequence shown here is derived from an EMBL/GenBank/DDBJ whole genome shotgun (WGS) entry which is preliminary data.</text>
</comment>
<dbReference type="SUPFAM" id="SSF74650">
    <property type="entry name" value="Galactose mutarotase-like"/>
    <property type="match status" value="1"/>
</dbReference>
<organism evidence="6 7">
    <name type="scientific">Sinobacterium caligoides</name>
    <dbReference type="NCBI Taxonomy" id="933926"/>
    <lineage>
        <taxon>Bacteria</taxon>
        <taxon>Pseudomonadati</taxon>
        <taxon>Pseudomonadota</taxon>
        <taxon>Gammaproteobacteria</taxon>
        <taxon>Cellvibrionales</taxon>
        <taxon>Spongiibacteraceae</taxon>
        <taxon>Sinobacterium</taxon>
    </lineage>
</organism>
<evidence type="ECO:0000313" key="6">
    <source>
        <dbReference type="EMBL" id="ROR98714.1"/>
    </source>
</evidence>
<proteinExistence type="inferred from homology"/>
<gene>
    <name evidence="6" type="ORF">EDC56_3450</name>
</gene>
<evidence type="ECO:0000256" key="4">
    <source>
        <dbReference type="PIRNR" id="PIRNR016020"/>
    </source>
</evidence>
<dbReference type="Gene3D" id="2.70.98.10">
    <property type="match status" value="1"/>
</dbReference>
<dbReference type="AlphaFoldDB" id="A0A3N2DH61"/>
<dbReference type="PANTHER" id="PTHR11122">
    <property type="entry name" value="APOSPORY-ASSOCIATED PROTEIN C-RELATED"/>
    <property type="match status" value="1"/>
</dbReference>
<dbReference type="InterPro" id="IPR014718">
    <property type="entry name" value="GH-type_carb-bd"/>
</dbReference>
<dbReference type="Proteomes" id="UP000275394">
    <property type="component" value="Unassembled WGS sequence"/>
</dbReference>
<dbReference type="EC" id="5.1.3.15" evidence="4"/>
<reference evidence="6 7" key="1">
    <citation type="submission" date="2018-11" db="EMBL/GenBank/DDBJ databases">
        <title>Genomic Encyclopedia of Type Strains, Phase IV (KMG-IV): sequencing the most valuable type-strain genomes for metagenomic binning, comparative biology and taxonomic classification.</title>
        <authorList>
            <person name="Goeker M."/>
        </authorList>
    </citation>
    <scope>NUCLEOTIDE SEQUENCE [LARGE SCALE GENOMIC DNA]</scope>
    <source>
        <strain evidence="6 7">DSM 100316</strain>
    </source>
</reference>
<dbReference type="RefSeq" id="WP_123713770.1">
    <property type="nucleotide sequence ID" value="NZ_RKHR01000007.1"/>
</dbReference>
<dbReference type="EMBL" id="RKHR01000007">
    <property type="protein sequence ID" value="ROR98714.1"/>
    <property type="molecule type" value="Genomic_DNA"/>
</dbReference>
<dbReference type="InterPro" id="IPR011013">
    <property type="entry name" value="Gal_mutarotase_sf_dom"/>
</dbReference>
<dbReference type="CDD" id="cd09020">
    <property type="entry name" value="D-hex-6-P-epi_like"/>
    <property type="match status" value="1"/>
</dbReference>
<protein>
    <recommendedName>
        <fullName evidence="4">Putative glucose-6-phosphate 1-epimerase</fullName>
        <ecNumber evidence="4">5.1.3.15</ecNumber>
    </recommendedName>
</protein>
<dbReference type="GO" id="GO:0030246">
    <property type="term" value="F:carbohydrate binding"/>
    <property type="evidence" value="ECO:0007669"/>
    <property type="project" value="UniProtKB-UniRule"/>
</dbReference>
<dbReference type="OrthoDB" id="9790727at2"/>
<dbReference type="InterPro" id="IPR025532">
    <property type="entry name" value="G6P_1-epimerase"/>
</dbReference>
<dbReference type="GO" id="GO:0047938">
    <property type="term" value="F:glucose-6-phosphate 1-epimerase activity"/>
    <property type="evidence" value="ECO:0007669"/>
    <property type="project" value="UniProtKB-UniRule"/>
</dbReference>
<dbReference type="PANTHER" id="PTHR11122:SF13">
    <property type="entry name" value="GLUCOSE-6-PHOSPHATE 1-EPIMERASE"/>
    <property type="match status" value="1"/>
</dbReference>
<dbReference type="Pfam" id="PF01263">
    <property type="entry name" value="Aldose_epim"/>
    <property type="match status" value="1"/>
</dbReference>
<evidence type="ECO:0000256" key="3">
    <source>
        <dbReference type="ARBA" id="ARBA00023235"/>
    </source>
</evidence>
<comment type="catalytic activity">
    <reaction evidence="1">
        <text>alpha-D-glucose 6-phosphate = beta-D-glucose 6-phosphate</text>
        <dbReference type="Rhea" id="RHEA:16249"/>
        <dbReference type="ChEBI" id="CHEBI:58225"/>
        <dbReference type="ChEBI" id="CHEBI:58247"/>
        <dbReference type="EC" id="5.1.3.15"/>
    </reaction>
</comment>
<evidence type="ECO:0000256" key="2">
    <source>
        <dbReference type="ARBA" id="ARBA00005866"/>
    </source>
</evidence>
<feature type="active site" evidence="5">
    <location>
        <position position="184"/>
    </location>
</feature>
<accession>A0A3N2DH61</accession>
<dbReference type="GO" id="GO:0005975">
    <property type="term" value="P:carbohydrate metabolic process"/>
    <property type="evidence" value="ECO:0007669"/>
    <property type="project" value="InterPro"/>
</dbReference>
<feature type="active site" evidence="5">
    <location>
        <position position="286"/>
    </location>
</feature>
<dbReference type="PIRSF" id="PIRSF016020">
    <property type="entry name" value="PHexose_mutarotase"/>
    <property type="match status" value="1"/>
</dbReference>
<comment type="similarity">
    <text evidence="2 4">Belongs to the glucose-6-phosphate 1-epimerase family.</text>
</comment>
<evidence type="ECO:0000256" key="1">
    <source>
        <dbReference type="ARBA" id="ARBA00001096"/>
    </source>
</evidence>
<keyword evidence="3 4" id="KW-0413">Isomerase</keyword>
<dbReference type="InterPro" id="IPR008183">
    <property type="entry name" value="Aldose_1/G6P_1-epimerase"/>
</dbReference>
<name>A0A3N2DH61_9GAMM</name>
<keyword evidence="7" id="KW-1185">Reference proteome</keyword>
<evidence type="ECO:0000313" key="7">
    <source>
        <dbReference type="Proteomes" id="UP000275394"/>
    </source>
</evidence>